<dbReference type="Pfam" id="PF16850">
    <property type="entry name" value="Inhibitor_I66"/>
    <property type="match status" value="1"/>
</dbReference>
<keyword evidence="2" id="KW-1185">Reference proteome</keyword>
<dbReference type="EMBL" id="KN833993">
    <property type="protein sequence ID" value="KIK13477.1"/>
    <property type="molecule type" value="Genomic_DNA"/>
</dbReference>
<organism evidence="1 2">
    <name type="scientific">Pisolithus microcarpus 441</name>
    <dbReference type="NCBI Taxonomy" id="765257"/>
    <lineage>
        <taxon>Eukaryota</taxon>
        <taxon>Fungi</taxon>
        <taxon>Dikarya</taxon>
        <taxon>Basidiomycota</taxon>
        <taxon>Agaricomycotina</taxon>
        <taxon>Agaricomycetes</taxon>
        <taxon>Agaricomycetidae</taxon>
        <taxon>Boletales</taxon>
        <taxon>Sclerodermatineae</taxon>
        <taxon>Pisolithaceae</taxon>
        <taxon>Pisolithus</taxon>
    </lineage>
</organism>
<name>A0A0C9YT68_9AGAM</name>
<dbReference type="GO" id="GO:0004867">
    <property type="term" value="F:serine-type endopeptidase inhibitor activity"/>
    <property type="evidence" value="ECO:0007669"/>
    <property type="project" value="InterPro"/>
</dbReference>
<dbReference type="OrthoDB" id="2611831at2759"/>
<proteinExistence type="predicted"/>
<dbReference type="CDD" id="cd23428">
    <property type="entry name" value="beta-trefoil_Ricin_SPI"/>
    <property type="match status" value="1"/>
</dbReference>
<dbReference type="HOGENOM" id="CLU_115968_4_0_1"/>
<dbReference type="InterPro" id="IPR031755">
    <property type="entry name" value="Inhibitor_I66"/>
</dbReference>
<protein>
    <submittedName>
        <fullName evidence="1">Uncharacterized protein</fullName>
    </submittedName>
</protein>
<accession>A0A0C9YT68</accession>
<evidence type="ECO:0000313" key="1">
    <source>
        <dbReference type="EMBL" id="KIK13477.1"/>
    </source>
</evidence>
<sequence length="148" mass="17039">MPNRLRPSKNAIIYSMIDEEPFVGIPPTKPVTVPVLLFPRDSVNEPPTLSMEKVGEDIYVMRARGYKLQDQDGRLVASMDGEAQRWCIQYAERNDAYVVAKENDRNVGWVAPVEGDERQIHIKTLIMGPSEPPFYPSNQLFRFRYPRD</sequence>
<dbReference type="Gene3D" id="2.80.10.50">
    <property type="match status" value="1"/>
</dbReference>
<reference evidence="1 2" key="1">
    <citation type="submission" date="2014-04" db="EMBL/GenBank/DDBJ databases">
        <authorList>
            <consortium name="DOE Joint Genome Institute"/>
            <person name="Kuo A."/>
            <person name="Kohler A."/>
            <person name="Costa M.D."/>
            <person name="Nagy L.G."/>
            <person name="Floudas D."/>
            <person name="Copeland A."/>
            <person name="Barry K.W."/>
            <person name="Cichocki N."/>
            <person name="Veneault-Fourrey C."/>
            <person name="LaButti K."/>
            <person name="Lindquist E.A."/>
            <person name="Lipzen A."/>
            <person name="Lundell T."/>
            <person name="Morin E."/>
            <person name="Murat C."/>
            <person name="Sun H."/>
            <person name="Tunlid A."/>
            <person name="Henrissat B."/>
            <person name="Grigoriev I.V."/>
            <person name="Hibbett D.S."/>
            <person name="Martin F."/>
            <person name="Nordberg H.P."/>
            <person name="Cantor M.N."/>
            <person name="Hua S.X."/>
        </authorList>
    </citation>
    <scope>NUCLEOTIDE SEQUENCE [LARGE SCALE GENOMIC DNA]</scope>
    <source>
        <strain evidence="1 2">441</strain>
    </source>
</reference>
<dbReference type="Proteomes" id="UP000054018">
    <property type="component" value="Unassembled WGS sequence"/>
</dbReference>
<gene>
    <name evidence="1" type="ORF">PISMIDRAFT_17978</name>
</gene>
<reference evidence="2" key="2">
    <citation type="submission" date="2015-01" db="EMBL/GenBank/DDBJ databases">
        <title>Evolutionary Origins and Diversification of the Mycorrhizal Mutualists.</title>
        <authorList>
            <consortium name="DOE Joint Genome Institute"/>
            <consortium name="Mycorrhizal Genomics Consortium"/>
            <person name="Kohler A."/>
            <person name="Kuo A."/>
            <person name="Nagy L.G."/>
            <person name="Floudas D."/>
            <person name="Copeland A."/>
            <person name="Barry K.W."/>
            <person name="Cichocki N."/>
            <person name="Veneault-Fourrey C."/>
            <person name="LaButti K."/>
            <person name="Lindquist E.A."/>
            <person name="Lipzen A."/>
            <person name="Lundell T."/>
            <person name="Morin E."/>
            <person name="Murat C."/>
            <person name="Riley R."/>
            <person name="Ohm R."/>
            <person name="Sun H."/>
            <person name="Tunlid A."/>
            <person name="Henrissat B."/>
            <person name="Grigoriev I.V."/>
            <person name="Hibbett D.S."/>
            <person name="Martin F."/>
        </authorList>
    </citation>
    <scope>NUCLEOTIDE SEQUENCE [LARGE SCALE GENOMIC DNA]</scope>
    <source>
        <strain evidence="2">441</strain>
    </source>
</reference>
<evidence type="ECO:0000313" key="2">
    <source>
        <dbReference type="Proteomes" id="UP000054018"/>
    </source>
</evidence>
<dbReference type="AlphaFoldDB" id="A0A0C9YT68"/>